<dbReference type="EMBL" id="SMAD01000007">
    <property type="protein sequence ID" value="TCS86506.1"/>
    <property type="molecule type" value="Genomic_DNA"/>
</dbReference>
<gene>
    <name evidence="3" type="ORF">EDD80_10739</name>
</gene>
<dbReference type="Gene3D" id="3.20.20.80">
    <property type="entry name" value="Glycosidases"/>
    <property type="match status" value="1"/>
</dbReference>
<protein>
    <recommendedName>
        <fullName evidence="2">DUF5722 domain-containing protein</fullName>
    </recommendedName>
</protein>
<evidence type="ECO:0000259" key="2">
    <source>
        <dbReference type="Pfam" id="PF18989"/>
    </source>
</evidence>
<comment type="caution">
    <text evidence="3">The sequence shown here is derived from an EMBL/GenBank/DDBJ whole genome shotgun (WGS) entry which is preliminary data.</text>
</comment>
<evidence type="ECO:0000313" key="3">
    <source>
        <dbReference type="EMBL" id="TCS86506.1"/>
    </source>
</evidence>
<reference evidence="3 4" key="1">
    <citation type="submission" date="2019-03" db="EMBL/GenBank/DDBJ databases">
        <title>Genomic Encyclopedia of Type Strains, Phase IV (KMG-IV): sequencing the most valuable type-strain genomes for metagenomic binning, comparative biology and taxonomic classification.</title>
        <authorList>
            <person name="Goeker M."/>
        </authorList>
    </citation>
    <scope>NUCLEOTIDE SEQUENCE [LARGE SCALE GENOMIC DNA]</scope>
    <source>
        <strain evidence="3 4">DSM 21100</strain>
    </source>
</reference>
<proteinExistence type="predicted"/>
<feature type="chain" id="PRO_5020349629" description="DUF5722 domain-containing protein" evidence="1">
    <location>
        <begin position="29"/>
        <end position="750"/>
    </location>
</feature>
<dbReference type="Pfam" id="PF18989">
    <property type="entry name" value="DUF5722"/>
    <property type="match status" value="1"/>
</dbReference>
<dbReference type="Proteomes" id="UP000295807">
    <property type="component" value="Unassembled WGS sequence"/>
</dbReference>
<dbReference type="RefSeq" id="WP_132129522.1">
    <property type="nucleotide sequence ID" value="NZ_CP042432.1"/>
</dbReference>
<keyword evidence="4" id="KW-1185">Reference proteome</keyword>
<organism evidence="3 4">
    <name type="scientific">Anseongella ginsenosidimutans</name>
    <dbReference type="NCBI Taxonomy" id="496056"/>
    <lineage>
        <taxon>Bacteria</taxon>
        <taxon>Pseudomonadati</taxon>
        <taxon>Bacteroidota</taxon>
        <taxon>Sphingobacteriia</taxon>
        <taxon>Sphingobacteriales</taxon>
        <taxon>Sphingobacteriaceae</taxon>
        <taxon>Anseongella</taxon>
    </lineage>
</organism>
<dbReference type="AlphaFoldDB" id="A0A4V2UTK3"/>
<dbReference type="SUPFAM" id="SSF51445">
    <property type="entry name" value="(Trans)glycosidases"/>
    <property type="match status" value="1"/>
</dbReference>
<evidence type="ECO:0000256" key="1">
    <source>
        <dbReference type="SAM" id="SignalP"/>
    </source>
</evidence>
<name>A0A4V2UTK3_9SPHI</name>
<dbReference type="OrthoDB" id="175224at2"/>
<keyword evidence="1" id="KW-0732">Signal</keyword>
<evidence type="ECO:0000313" key="4">
    <source>
        <dbReference type="Proteomes" id="UP000295807"/>
    </source>
</evidence>
<dbReference type="InterPro" id="IPR043780">
    <property type="entry name" value="DUF5722"/>
</dbReference>
<dbReference type="InterPro" id="IPR017853">
    <property type="entry name" value="GH"/>
</dbReference>
<feature type="signal peptide" evidence="1">
    <location>
        <begin position="1"/>
        <end position="28"/>
    </location>
</feature>
<accession>A0A4V2UTK3</accession>
<sequence>MNNSLFRCVAAITLLFEALFLFPGQALAQDGYLQLSAENANDIELSEAGAGACRVEATGGDPYLFTAPLSAPLEKGRSVLTFEYFSAGYLDKFQVFFGPPISENNSLSGELGVREGWTSYSLDLSRVLNDWGKKGDFLRLDLGSTPGYQLQIRNIHFRKPNAEEQARAANYEKNKRRQAVQKVALKKYLYNDYPLELTRVSVKTDSIIIEGTLFKTGGKLFLAEVPLHEDIAWEASFEYLFDIPAEFQFDIPAGKSKVFAGTPESTAEHSGVKRNASAPVAKTGMTAGKTGFRMAIPRYRLADDHQADRLLSKWVIVEKEGKDVRLLSHARYADHIESLYDLPEKHLAGKKGIGGFHAGKYTSDLDSLGITSVTVNMWISKMLRSQPSDNTISFEYGGKTYYADKNWVERHDRTLQETAKRDILVSSIVLIDKAVNTPDKTIGAIMEHPDCDPAGIYSMANMTSAEGVEYYAAAMDFLAKRYSRPDKQFGRIHHWIVHNEVDAGWVWTNMGEADTLLFMDTYHKSMRLVQNIARQYNPHSKAFITLTHYWNWTLDKHFYLSKDLLEILLEYSSLEGDFDWGIAHHPYPESLFEPKSWEDEKVDYTFDTPLITFKNIEVLDAWVKQPFTMYLGKHKRTVFLSEQGPNSRDYSAKSLAEQAASMAYVWKKMEVLDGIEAFQFHNWMDNRGEGGLRIGLRRFPDDEEDPAGKKPVWYVFRDLGTPAQEKAIEFAKDVIGIDDWEEVRYRKAVE</sequence>
<feature type="domain" description="DUF5722" evidence="2">
    <location>
        <begin position="346"/>
        <end position="743"/>
    </location>
</feature>